<dbReference type="SMART" id="SM00834">
    <property type="entry name" value="CxxC_CXXC_SSSS"/>
    <property type="match status" value="1"/>
</dbReference>
<evidence type="ECO:0000313" key="4">
    <source>
        <dbReference type="Proteomes" id="UP000199169"/>
    </source>
</evidence>
<proteinExistence type="predicted"/>
<dbReference type="AlphaFoldDB" id="A0A1A8XQZ5"/>
<dbReference type="EMBL" id="FLQX01000116">
    <property type="protein sequence ID" value="SBT07076.1"/>
    <property type="molecule type" value="Genomic_DNA"/>
</dbReference>
<dbReference type="RefSeq" id="WP_186407503.1">
    <property type="nucleotide sequence ID" value="NZ_FLQX01000116.1"/>
</dbReference>
<protein>
    <submittedName>
        <fullName evidence="3">Regulatory protein, FmdB family</fullName>
    </submittedName>
</protein>
<dbReference type="Proteomes" id="UP000199169">
    <property type="component" value="Unassembled WGS sequence"/>
</dbReference>
<gene>
    <name evidence="3" type="ORF">ACCAA_40031</name>
</gene>
<feature type="region of interest" description="Disordered" evidence="1">
    <location>
        <begin position="59"/>
        <end position="110"/>
    </location>
</feature>
<dbReference type="NCBIfam" id="TIGR02605">
    <property type="entry name" value="CxxC_CxxC_SSSS"/>
    <property type="match status" value="1"/>
</dbReference>
<evidence type="ECO:0000313" key="3">
    <source>
        <dbReference type="EMBL" id="SBT07076.1"/>
    </source>
</evidence>
<sequence length="110" mass="11383">MPIYAYRCASCGFENDHLQKLSDAALSVCPQCAQATYRKQVTAAGFQLKGNGWYATDFKHGHSKAPVSKEPDGKEAADQAPASQAPAAVEKPASSESAPATAGAGACADH</sequence>
<evidence type="ECO:0000259" key="2">
    <source>
        <dbReference type="SMART" id="SM00834"/>
    </source>
</evidence>
<dbReference type="STRING" id="1860102.ACCAA_40031"/>
<dbReference type="InterPro" id="IPR013429">
    <property type="entry name" value="Regulatory_FmdB_Zinc_ribbon"/>
</dbReference>
<dbReference type="PANTHER" id="PTHR34404">
    <property type="entry name" value="REGULATORY PROTEIN, FMDB FAMILY"/>
    <property type="match status" value="1"/>
</dbReference>
<dbReference type="Pfam" id="PF09723">
    <property type="entry name" value="Zn_ribbon_8"/>
    <property type="match status" value="1"/>
</dbReference>
<keyword evidence="4" id="KW-1185">Reference proteome</keyword>
<evidence type="ECO:0000256" key="1">
    <source>
        <dbReference type="SAM" id="MobiDB-lite"/>
    </source>
</evidence>
<dbReference type="PANTHER" id="PTHR34404:SF2">
    <property type="entry name" value="CONSERVED SERINE RICH PROTEIN"/>
    <property type="match status" value="1"/>
</dbReference>
<name>A0A1A8XQZ5_9PROT</name>
<feature type="compositionally biased region" description="Basic and acidic residues" evidence="1">
    <location>
        <begin position="67"/>
        <end position="77"/>
    </location>
</feature>
<feature type="compositionally biased region" description="Low complexity" evidence="1">
    <location>
        <begin position="78"/>
        <end position="110"/>
    </location>
</feature>
<feature type="domain" description="Putative regulatory protein FmdB zinc ribbon" evidence="2">
    <location>
        <begin position="1"/>
        <end position="42"/>
    </location>
</feature>
<organism evidence="3 4">
    <name type="scientific">Candidatus Accumulibacter aalborgensis</name>
    <dbReference type="NCBI Taxonomy" id="1860102"/>
    <lineage>
        <taxon>Bacteria</taxon>
        <taxon>Pseudomonadati</taxon>
        <taxon>Pseudomonadota</taxon>
        <taxon>Betaproteobacteria</taxon>
        <taxon>Candidatus Accumulibacter</taxon>
    </lineage>
</organism>
<accession>A0A1A8XQZ5</accession>
<reference evidence="3 4" key="1">
    <citation type="submission" date="2016-06" db="EMBL/GenBank/DDBJ databases">
        <authorList>
            <person name="Kjaerup R.B."/>
            <person name="Dalgaard T.S."/>
            <person name="Juul-Madsen H.R."/>
        </authorList>
    </citation>
    <scope>NUCLEOTIDE SEQUENCE [LARGE SCALE GENOMIC DNA]</scope>
    <source>
        <strain evidence="3">3</strain>
    </source>
</reference>